<comment type="caution">
    <text evidence="5">The sequence shown here is derived from an EMBL/GenBank/DDBJ whole genome shotgun (WGS) entry which is preliminary data.</text>
</comment>
<dbReference type="RefSeq" id="XP_070884198.1">
    <property type="nucleotide sequence ID" value="XM_071033337.1"/>
</dbReference>
<evidence type="ECO:0000313" key="5">
    <source>
        <dbReference type="EMBL" id="KAL2865219.1"/>
    </source>
</evidence>
<keyword evidence="2" id="KW-0325">Glycoprotein</keyword>
<dbReference type="Pfam" id="PF05184">
    <property type="entry name" value="SapB_1"/>
    <property type="match status" value="1"/>
</dbReference>
<dbReference type="InterPro" id="IPR008138">
    <property type="entry name" value="SapB_2"/>
</dbReference>
<evidence type="ECO:0000256" key="2">
    <source>
        <dbReference type="ARBA" id="ARBA00023180"/>
    </source>
</evidence>
<dbReference type="InterPro" id="IPR008139">
    <property type="entry name" value="SaposinB_dom"/>
</dbReference>
<sequence length="100" mass="10396">MTPVFLAISLMAQLAIAAGATSSSECNLCQAAVNTILSQVKENATEDAIAGKVEALCVNATESSQEDNCREFADKLAPVLVSFLEETVKAEEVCALAGLC</sequence>
<organism evidence="5 6">
    <name type="scientific">Aspergillus lucknowensis</name>
    <dbReference type="NCBI Taxonomy" id="176173"/>
    <lineage>
        <taxon>Eukaryota</taxon>
        <taxon>Fungi</taxon>
        <taxon>Dikarya</taxon>
        <taxon>Ascomycota</taxon>
        <taxon>Pezizomycotina</taxon>
        <taxon>Eurotiomycetes</taxon>
        <taxon>Eurotiomycetidae</taxon>
        <taxon>Eurotiales</taxon>
        <taxon>Aspergillaceae</taxon>
        <taxon>Aspergillus</taxon>
        <taxon>Aspergillus subgen. Nidulantes</taxon>
    </lineage>
</organism>
<dbReference type="SUPFAM" id="SSF47862">
    <property type="entry name" value="Saposin"/>
    <property type="match status" value="1"/>
</dbReference>
<dbReference type="SMART" id="SM00741">
    <property type="entry name" value="SapB"/>
    <property type="match status" value="1"/>
</dbReference>
<dbReference type="PROSITE" id="PS50015">
    <property type="entry name" value="SAP_B"/>
    <property type="match status" value="1"/>
</dbReference>
<dbReference type="InterPro" id="IPR051428">
    <property type="entry name" value="Sphingo_Act-Surfact_Prot"/>
</dbReference>
<gene>
    <name evidence="5" type="ORF">BJX67DRAFT_382961</name>
</gene>
<evidence type="ECO:0000259" key="4">
    <source>
        <dbReference type="PROSITE" id="PS50015"/>
    </source>
</evidence>
<evidence type="ECO:0000256" key="1">
    <source>
        <dbReference type="ARBA" id="ARBA00023157"/>
    </source>
</evidence>
<dbReference type="PANTHER" id="PTHR11480">
    <property type="entry name" value="SAPOSIN-RELATED"/>
    <property type="match status" value="1"/>
</dbReference>
<feature type="signal peptide" evidence="3">
    <location>
        <begin position="1"/>
        <end position="17"/>
    </location>
</feature>
<dbReference type="Proteomes" id="UP001610432">
    <property type="component" value="Unassembled WGS sequence"/>
</dbReference>
<dbReference type="PANTHER" id="PTHR11480:SF3">
    <property type="entry name" value="BCDNA.GH08312"/>
    <property type="match status" value="1"/>
</dbReference>
<feature type="chain" id="PRO_5046112605" description="Saposin B-type domain-containing protein" evidence="3">
    <location>
        <begin position="18"/>
        <end position="100"/>
    </location>
</feature>
<accession>A0ABR4LKY7</accession>
<protein>
    <recommendedName>
        <fullName evidence="4">Saposin B-type domain-containing protein</fullName>
    </recommendedName>
</protein>
<keyword evidence="1" id="KW-1015">Disulfide bond</keyword>
<evidence type="ECO:0000313" key="6">
    <source>
        <dbReference type="Proteomes" id="UP001610432"/>
    </source>
</evidence>
<reference evidence="5 6" key="1">
    <citation type="submission" date="2024-07" db="EMBL/GenBank/DDBJ databases">
        <title>Section-level genome sequencing and comparative genomics of Aspergillus sections Usti and Cavernicolus.</title>
        <authorList>
            <consortium name="Lawrence Berkeley National Laboratory"/>
            <person name="Nybo J.L."/>
            <person name="Vesth T.C."/>
            <person name="Theobald S."/>
            <person name="Frisvad J.C."/>
            <person name="Larsen T.O."/>
            <person name="Kjaerboelling I."/>
            <person name="Rothschild-Mancinelli K."/>
            <person name="Lyhne E.K."/>
            <person name="Kogle M.E."/>
            <person name="Barry K."/>
            <person name="Clum A."/>
            <person name="Na H."/>
            <person name="Ledsgaard L."/>
            <person name="Lin J."/>
            <person name="Lipzen A."/>
            <person name="Kuo A."/>
            <person name="Riley R."/>
            <person name="Mondo S."/>
            <person name="Labutti K."/>
            <person name="Haridas S."/>
            <person name="Pangalinan J."/>
            <person name="Salamov A.A."/>
            <person name="Simmons B.A."/>
            <person name="Magnuson J.K."/>
            <person name="Chen J."/>
            <person name="Drula E."/>
            <person name="Henrissat B."/>
            <person name="Wiebenga A."/>
            <person name="Lubbers R.J."/>
            <person name="Gomes A.C."/>
            <person name="Macurrencykelacurrency M.R."/>
            <person name="Stajich J."/>
            <person name="Grigoriev I.V."/>
            <person name="Mortensen U.H."/>
            <person name="De Vries R.P."/>
            <person name="Baker S.E."/>
            <person name="Andersen M.R."/>
        </authorList>
    </citation>
    <scope>NUCLEOTIDE SEQUENCE [LARGE SCALE GENOMIC DNA]</scope>
    <source>
        <strain evidence="5 6">CBS 449.75</strain>
    </source>
</reference>
<dbReference type="Pfam" id="PF03489">
    <property type="entry name" value="SapB_2"/>
    <property type="match status" value="1"/>
</dbReference>
<keyword evidence="6" id="KW-1185">Reference proteome</keyword>
<dbReference type="EMBL" id="JBFXLQ010000033">
    <property type="protein sequence ID" value="KAL2865219.1"/>
    <property type="molecule type" value="Genomic_DNA"/>
</dbReference>
<name>A0ABR4LKY7_9EURO</name>
<keyword evidence="3" id="KW-0732">Signal</keyword>
<dbReference type="InterPro" id="IPR011001">
    <property type="entry name" value="Saposin-like"/>
</dbReference>
<dbReference type="GeneID" id="98148409"/>
<evidence type="ECO:0000256" key="3">
    <source>
        <dbReference type="SAM" id="SignalP"/>
    </source>
</evidence>
<feature type="domain" description="Saposin B-type" evidence="4">
    <location>
        <begin position="22"/>
        <end position="100"/>
    </location>
</feature>
<dbReference type="InterPro" id="IPR007856">
    <property type="entry name" value="SapB_1"/>
</dbReference>
<proteinExistence type="predicted"/>
<dbReference type="Gene3D" id="1.10.225.10">
    <property type="entry name" value="Saposin-like"/>
    <property type="match status" value="1"/>
</dbReference>